<protein>
    <submittedName>
        <fullName evidence="8">Alpha-amylase 1</fullName>
    </submittedName>
</protein>
<keyword evidence="9" id="KW-1185">Reference proteome</keyword>
<evidence type="ECO:0000256" key="3">
    <source>
        <dbReference type="ARBA" id="ARBA00022723"/>
    </source>
</evidence>
<keyword evidence="3" id="KW-0479">Metal-binding</keyword>
<dbReference type="SMART" id="SM00642">
    <property type="entry name" value="Aamy"/>
    <property type="match status" value="1"/>
</dbReference>
<evidence type="ECO:0000313" key="9">
    <source>
        <dbReference type="Proteomes" id="UP000243797"/>
    </source>
</evidence>
<dbReference type="EMBL" id="NKHZ01000080">
    <property type="protein sequence ID" value="PNS15146.1"/>
    <property type="molecule type" value="Genomic_DNA"/>
</dbReference>
<keyword evidence="6" id="KW-0326">Glycosidase</keyword>
<dbReference type="Gene3D" id="2.40.30.140">
    <property type="match status" value="1"/>
</dbReference>
<accession>A0A2K1QJ23</accession>
<dbReference type="STRING" id="2082308.A0A2K1QJ23"/>
<dbReference type="PIRSF" id="PIRSF001021">
    <property type="entry name" value="Alph-amls_thrmst"/>
    <property type="match status" value="1"/>
</dbReference>
<evidence type="ECO:0000256" key="4">
    <source>
        <dbReference type="ARBA" id="ARBA00022801"/>
    </source>
</evidence>
<dbReference type="SUPFAM" id="SSF51445">
    <property type="entry name" value="(Trans)glycosidases"/>
    <property type="match status" value="1"/>
</dbReference>
<dbReference type="InterPro" id="IPR013776">
    <property type="entry name" value="A-amylase_thermo"/>
</dbReference>
<dbReference type="CDD" id="cd11318">
    <property type="entry name" value="AmyAc_bac_fung_AmyA"/>
    <property type="match status" value="1"/>
</dbReference>
<evidence type="ECO:0000256" key="2">
    <source>
        <dbReference type="ARBA" id="ARBA00008061"/>
    </source>
</evidence>
<dbReference type="GO" id="GO:0005975">
    <property type="term" value="P:carbohydrate metabolic process"/>
    <property type="evidence" value="ECO:0007669"/>
    <property type="project" value="InterPro"/>
</dbReference>
<sequence>MSNSETRQSRSRRSTPVNETLFQGFEWHTPSQHWQRLKSCLPHLANIGITSVWLPPGCKANSPQGNGYDCYDLWDLGEFDQKWTRATKWGSKEELMELIATAHELEVKVIWDAVLNHKTAGDATEPCLAVEVDFSETSKPKIIEPWINYHFPGRGDTYSALKWHARHFNGTDWDQREQKNAIFKIINEPSPDEARHTGRVRRSKDWALDVDDENGNADYLMFSNIDYTHPEVRLDVIRWGRWMVEDIGVDGFRLDAVQHYSRNFTRQWIEDVQDHASSRTKDVQVIGEFWQPDARKLIAWVDAMKMHAMVFDVPLLNKFSQMKRVGTHSRWSMLRRSSRPVFDLREIFKDTVVQYRPHNAMLVVTNHDTQPGQAMDTPIEPLFITHAYALILLTSRGTPCVFYGDIYGILGPAPHGPSCGGRLPTLILARKLYAYGVEVSASHGPHALAWTRQGTHDRPDGCAVVMSIGK</sequence>
<dbReference type="Proteomes" id="UP000243797">
    <property type="component" value="Unassembled WGS sequence"/>
</dbReference>
<dbReference type="PANTHER" id="PTHR43447">
    <property type="entry name" value="ALPHA-AMYLASE"/>
    <property type="match status" value="1"/>
</dbReference>
<comment type="cofactor">
    <cofactor evidence="1">
        <name>Ca(2+)</name>
        <dbReference type="ChEBI" id="CHEBI:29108"/>
    </cofactor>
</comment>
<dbReference type="InterPro" id="IPR017853">
    <property type="entry name" value="GH"/>
</dbReference>
<name>A0A2K1QJ23_9PEZI</name>
<dbReference type="Pfam" id="PF00128">
    <property type="entry name" value="Alpha-amylase"/>
    <property type="match status" value="1"/>
</dbReference>
<evidence type="ECO:0000256" key="5">
    <source>
        <dbReference type="ARBA" id="ARBA00023277"/>
    </source>
</evidence>
<dbReference type="AlphaFoldDB" id="A0A2K1QJ23"/>
<feature type="domain" description="Glycosyl hydrolase family 13 catalytic" evidence="7">
    <location>
        <begin position="19"/>
        <end position="430"/>
    </location>
</feature>
<comment type="caution">
    <text evidence="8">The sequence shown here is derived from an EMBL/GenBank/DDBJ whole genome shotgun (WGS) entry which is preliminary data.</text>
</comment>
<evidence type="ECO:0000259" key="7">
    <source>
        <dbReference type="SMART" id="SM00642"/>
    </source>
</evidence>
<dbReference type="GO" id="GO:0004553">
    <property type="term" value="F:hydrolase activity, hydrolyzing O-glycosyl compounds"/>
    <property type="evidence" value="ECO:0007669"/>
    <property type="project" value="InterPro"/>
</dbReference>
<reference evidence="8 9" key="1">
    <citation type="submission" date="2017-06" db="EMBL/GenBank/DDBJ databases">
        <title>Draft genome sequence of a variant of Elsinoe murrayae.</title>
        <authorList>
            <person name="Cheng Q."/>
        </authorList>
    </citation>
    <scope>NUCLEOTIDE SEQUENCE [LARGE SCALE GENOMIC DNA]</scope>
    <source>
        <strain evidence="8 9">CQ-2017a</strain>
    </source>
</reference>
<dbReference type="InterPro" id="IPR006047">
    <property type="entry name" value="GH13_cat_dom"/>
</dbReference>
<gene>
    <name evidence="8" type="ORF">CAC42_8147</name>
</gene>
<keyword evidence="4" id="KW-0378">Hydrolase</keyword>
<dbReference type="NCBIfam" id="NF006969">
    <property type="entry name" value="PRK09441.1-2"/>
    <property type="match status" value="1"/>
</dbReference>
<keyword evidence="5" id="KW-0119">Carbohydrate metabolism</keyword>
<dbReference type="GO" id="GO:0005509">
    <property type="term" value="F:calcium ion binding"/>
    <property type="evidence" value="ECO:0007669"/>
    <property type="project" value="InterPro"/>
</dbReference>
<evidence type="ECO:0000256" key="1">
    <source>
        <dbReference type="ARBA" id="ARBA00001913"/>
    </source>
</evidence>
<evidence type="ECO:0000256" key="6">
    <source>
        <dbReference type="ARBA" id="ARBA00023295"/>
    </source>
</evidence>
<proteinExistence type="inferred from homology"/>
<organism evidence="8 9">
    <name type="scientific">Sphaceloma murrayae</name>
    <dbReference type="NCBI Taxonomy" id="2082308"/>
    <lineage>
        <taxon>Eukaryota</taxon>
        <taxon>Fungi</taxon>
        <taxon>Dikarya</taxon>
        <taxon>Ascomycota</taxon>
        <taxon>Pezizomycotina</taxon>
        <taxon>Dothideomycetes</taxon>
        <taxon>Dothideomycetidae</taxon>
        <taxon>Myriangiales</taxon>
        <taxon>Elsinoaceae</taxon>
        <taxon>Sphaceloma</taxon>
    </lineage>
</organism>
<dbReference type="InParanoid" id="A0A2K1QJ23"/>
<evidence type="ECO:0000313" key="8">
    <source>
        <dbReference type="EMBL" id="PNS15146.1"/>
    </source>
</evidence>
<comment type="similarity">
    <text evidence="2">Belongs to the glycosyl hydrolase 13 family.</text>
</comment>
<dbReference type="Gene3D" id="3.20.20.80">
    <property type="entry name" value="Glycosidases"/>
    <property type="match status" value="1"/>
</dbReference>
<dbReference type="OrthoDB" id="550577at2759"/>